<comment type="similarity">
    <text evidence="1">Belongs to the FAD-dependent oxidoreductase family.</text>
</comment>
<keyword evidence="2" id="KW-0285">Flavoprotein</keyword>
<evidence type="ECO:0000259" key="5">
    <source>
        <dbReference type="Pfam" id="PF07992"/>
    </source>
</evidence>
<dbReference type="Proteomes" id="UP001295423">
    <property type="component" value="Unassembled WGS sequence"/>
</dbReference>
<evidence type="ECO:0000256" key="4">
    <source>
        <dbReference type="ARBA" id="ARBA00023002"/>
    </source>
</evidence>
<dbReference type="PANTHER" id="PTHR43735:SF3">
    <property type="entry name" value="FERROPTOSIS SUPPRESSOR PROTEIN 1"/>
    <property type="match status" value="1"/>
</dbReference>
<dbReference type="AlphaFoldDB" id="A0AAD2GB39"/>
<name>A0AAD2GB39_9STRA</name>
<keyword evidence="7" id="KW-1185">Reference proteome</keyword>
<proteinExistence type="inferred from homology"/>
<evidence type="ECO:0000256" key="1">
    <source>
        <dbReference type="ARBA" id="ARBA00006442"/>
    </source>
</evidence>
<evidence type="ECO:0000256" key="3">
    <source>
        <dbReference type="ARBA" id="ARBA00022827"/>
    </source>
</evidence>
<dbReference type="PANTHER" id="PTHR43735">
    <property type="entry name" value="APOPTOSIS-INDUCING FACTOR 1"/>
    <property type="match status" value="1"/>
</dbReference>
<reference evidence="6" key="1">
    <citation type="submission" date="2023-08" db="EMBL/GenBank/DDBJ databases">
        <authorList>
            <person name="Audoor S."/>
            <person name="Bilcke G."/>
        </authorList>
    </citation>
    <scope>NUCLEOTIDE SEQUENCE</scope>
</reference>
<dbReference type="Pfam" id="PF07992">
    <property type="entry name" value="Pyr_redox_2"/>
    <property type="match status" value="1"/>
</dbReference>
<dbReference type="PRINTS" id="PR00368">
    <property type="entry name" value="FADPNR"/>
</dbReference>
<dbReference type="GO" id="GO:0005737">
    <property type="term" value="C:cytoplasm"/>
    <property type="evidence" value="ECO:0007669"/>
    <property type="project" value="TreeGrafter"/>
</dbReference>
<dbReference type="Gene3D" id="3.50.50.100">
    <property type="match status" value="1"/>
</dbReference>
<dbReference type="GO" id="GO:0050660">
    <property type="term" value="F:flavin adenine dinucleotide binding"/>
    <property type="evidence" value="ECO:0007669"/>
    <property type="project" value="TreeGrafter"/>
</dbReference>
<dbReference type="InterPro" id="IPR036188">
    <property type="entry name" value="FAD/NAD-bd_sf"/>
</dbReference>
<evidence type="ECO:0000256" key="2">
    <source>
        <dbReference type="ARBA" id="ARBA00022630"/>
    </source>
</evidence>
<keyword evidence="3" id="KW-0274">FAD</keyword>
<protein>
    <recommendedName>
        <fullName evidence="5">FAD/NAD(P)-binding domain-containing protein</fullName>
    </recommendedName>
</protein>
<dbReference type="InterPro" id="IPR023753">
    <property type="entry name" value="FAD/NAD-binding_dom"/>
</dbReference>
<gene>
    <name evidence="6" type="ORF">CYCCA115_LOCUS23202</name>
</gene>
<sequence>MESNTHNTCSTTYDVYDIDGTLTRPGHDLWYLTTKSLVKDEVAFDNRVKRWKKEVKEKEKENDNDAVMNDATESNMKDSIHMVAAATNSDGVLQKAKSIASDLMRQGIVSSEWATFVKQRIAQGATPILSTTNYEEGAQGLIQALLEATWITQEEADKFLVSGTKVNWSDRSIVHFNMDTKKAMGILQATGKDSLSELENAVENVFGNDPLGGAKDNAKLELPPRMHRMSWLHWRDTEKHRMPVGLMNVAIETNMTRRNSPMDNVANTRMLSTSSLTGFPHVVVVGGGFCGVVVARLLQYNTACDVTLIDPKPYFEYVGALPKSLLNEKFSRVPLATALPHTSIIQGWAESVSDSHVAISIDGEGGSHPVSINITYDHLVLATGSNYPAGIKYSHDHDSKGVSRLMDLKQKKAEVVAAKSILIVGGGLVGVEIATEVKSTYPNKQVTILDRLPCLFPRILGGHELVSNRLEELGILVHLNQEVDRLDPDTHEYVTQSGQRFLVDHAIWCGGPQPNATLVPSLANAFPSQKIATADSHLDADEFLNLKGSNGRVWCGGDICRQTGHAGLGFGGIGEEATAARAIEQGRVIAHNIVQSLKKNAEEEEEQGNKVPLAVYGERSDGTSGGCRDHHNSIMSDKADIPSMIVSLGGNRALVVIDNYPVEGPFRHLKEQVENLFLSQISLGGANSGRLQDPYVLLNKVDTNRLEEYARKNMEPTLRDLLTPELPHLVRDTMNCFVPRATSRQKLRP</sequence>
<dbReference type="GO" id="GO:0004174">
    <property type="term" value="F:electron-transferring-flavoprotein dehydrogenase activity"/>
    <property type="evidence" value="ECO:0007669"/>
    <property type="project" value="TreeGrafter"/>
</dbReference>
<accession>A0AAD2GB39</accession>
<organism evidence="6 7">
    <name type="scientific">Cylindrotheca closterium</name>
    <dbReference type="NCBI Taxonomy" id="2856"/>
    <lineage>
        <taxon>Eukaryota</taxon>
        <taxon>Sar</taxon>
        <taxon>Stramenopiles</taxon>
        <taxon>Ochrophyta</taxon>
        <taxon>Bacillariophyta</taxon>
        <taxon>Bacillariophyceae</taxon>
        <taxon>Bacillariophycidae</taxon>
        <taxon>Bacillariales</taxon>
        <taxon>Bacillariaceae</taxon>
        <taxon>Cylindrotheca</taxon>
    </lineage>
</organism>
<evidence type="ECO:0000313" key="7">
    <source>
        <dbReference type="Proteomes" id="UP001295423"/>
    </source>
</evidence>
<dbReference type="SUPFAM" id="SSF51905">
    <property type="entry name" value="FAD/NAD(P)-binding domain"/>
    <property type="match status" value="1"/>
</dbReference>
<keyword evidence="4" id="KW-0560">Oxidoreductase</keyword>
<dbReference type="EMBL" id="CAKOGP040002380">
    <property type="protein sequence ID" value="CAJ1968363.1"/>
    <property type="molecule type" value="Genomic_DNA"/>
</dbReference>
<comment type="caution">
    <text evidence="6">The sequence shown here is derived from an EMBL/GenBank/DDBJ whole genome shotgun (WGS) entry which is preliminary data.</text>
</comment>
<evidence type="ECO:0000313" key="6">
    <source>
        <dbReference type="EMBL" id="CAJ1968363.1"/>
    </source>
</evidence>
<feature type="domain" description="FAD/NAD(P)-binding" evidence="5">
    <location>
        <begin position="281"/>
        <end position="573"/>
    </location>
</feature>